<dbReference type="AlphaFoldDB" id="A0A8K0DVT9"/>
<sequence>MEEKHVAFESNHSDEHEAATTIAHGNNNSNGSGDHGWQKVTYAKRQRKTKGSATSDSAASHVKLVPNGVVSGGDNVFLSLEQQSEDRRRRIVEAQRAANGIAAVAAPVRSKVRSDYDDEEDSDTEAVVENGKAEEVKKVKQKKQKKPKVTVAEAAEKIDANDLSAFLVDISTSFEAQQDIQLMRFADYFGRAFSAVSAAQFPWVKMFRESTAAKIADIPLSHISETVYKTSVDWINQHSIEALGSFVLWSLESLLADLSTQLASAKGSKKGVQHMSSKSQVAIFVVIAMVLRRKPDVLNHLLPTLRENSKYQGQDKLPVIVWMIAQASQGDLAVGLYAWARILLPSVTGKGSNPQSRDLVLQLVERILSAPKARTILVNGAVRKGERLVPPPAFESLLRVTFPASSARVKATERFEVIYPTLKEVALAGSPGSKAMKQTSQQILSFAIKAAGERIPELANEASGIFIWCLTQNASCYKQWEEVYQDNLDASVAVLKKLSEQWKDLHVKLSPVDPLRETLKNFRQKNEKALAGGADAAQQAVFKDADKYCKVLVGRVSRGNGCMKSMAFAVIAVAVGAVVLSPNMESWDWKKLSMAFSSQSF</sequence>
<gene>
    <name evidence="2" type="ORF">FNV43_RR26896</name>
</gene>
<feature type="region of interest" description="Disordered" evidence="1">
    <location>
        <begin position="1"/>
        <end position="59"/>
    </location>
</feature>
<proteinExistence type="predicted"/>
<comment type="caution">
    <text evidence="2">The sequence shown here is derived from an EMBL/GenBank/DDBJ whole genome shotgun (WGS) entry which is preliminary data.</text>
</comment>
<dbReference type="Pfam" id="PF10151">
    <property type="entry name" value="TMEM214"/>
    <property type="match status" value="1"/>
</dbReference>
<dbReference type="EMBL" id="VOIH02000012">
    <property type="protein sequence ID" value="KAF3432157.1"/>
    <property type="molecule type" value="Genomic_DNA"/>
</dbReference>
<name>A0A8K0DVT9_9ROSA</name>
<reference evidence="2" key="1">
    <citation type="submission" date="2020-03" db="EMBL/GenBank/DDBJ databases">
        <title>A high-quality chromosome-level genome assembly of a woody plant with both climbing and erect habits, Rhamnella rubrinervis.</title>
        <authorList>
            <person name="Lu Z."/>
            <person name="Yang Y."/>
            <person name="Zhu X."/>
            <person name="Sun Y."/>
        </authorList>
    </citation>
    <scope>NUCLEOTIDE SEQUENCE</scope>
    <source>
        <strain evidence="2">BYM</strain>
        <tissue evidence="2">Leaf</tissue>
    </source>
</reference>
<evidence type="ECO:0000256" key="1">
    <source>
        <dbReference type="SAM" id="MobiDB-lite"/>
    </source>
</evidence>
<feature type="compositionally biased region" description="Basic and acidic residues" evidence="1">
    <location>
        <begin position="1"/>
        <end position="18"/>
    </location>
</feature>
<organism evidence="2 3">
    <name type="scientific">Rhamnella rubrinervis</name>
    <dbReference type="NCBI Taxonomy" id="2594499"/>
    <lineage>
        <taxon>Eukaryota</taxon>
        <taxon>Viridiplantae</taxon>
        <taxon>Streptophyta</taxon>
        <taxon>Embryophyta</taxon>
        <taxon>Tracheophyta</taxon>
        <taxon>Spermatophyta</taxon>
        <taxon>Magnoliopsida</taxon>
        <taxon>eudicotyledons</taxon>
        <taxon>Gunneridae</taxon>
        <taxon>Pentapetalae</taxon>
        <taxon>rosids</taxon>
        <taxon>fabids</taxon>
        <taxon>Rosales</taxon>
        <taxon>Rhamnaceae</taxon>
        <taxon>rhamnoid group</taxon>
        <taxon>Rhamneae</taxon>
        <taxon>Rhamnella</taxon>
    </lineage>
</organism>
<keyword evidence="3" id="KW-1185">Reference proteome</keyword>
<accession>A0A8K0DVT9</accession>
<protein>
    <recommendedName>
        <fullName evidence="4">Transmembrane protein 214-A</fullName>
    </recommendedName>
</protein>
<dbReference type="PANTHER" id="PTHR13448:SF14">
    <property type="entry name" value="F26K24.17 PROTEIN"/>
    <property type="match status" value="1"/>
</dbReference>
<dbReference type="InterPro" id="IPR019308">
    <property type="entry name" value="TMEM214"/>
</dbReference>
<dbReference type="GO" id="GO:0005794">
    <property type="term" value="C:Golgi apparatus"/>
    <property type="evidence" value="ECO:0007669"/>
    <property type="project" value="TreeGrafter"/>
</dbReference>
<dbReference type="GO" id="GO:0005783">
    <property type="term" value="C:endoplasmic reticulum"/>
    <property type="evidence" value="ECO:0007669"/>
    <property type="project" value="TreeGrafter"/>
</dbReference>
<evidence type="ECO:0000313" key="3">
    <source>
        <dbReference type="Proteomes" id="UP000796880"/>
    </source>
</evidence>
<evidence type="ECO:0000313" key="2">
    <source>
        <dbReference type="EMBL" id="KAF3432157.1"/>
    </source>
</evidence>
<dbReference type="OrthoDB" id="10022292at2759"/>
<evidence type="ECO:0008006" key="4">
    <source>
        <dbReference type="Google" id="ProtNLM"/>
    </source>
</evidence>
<dbReference type="Proteomes" id="UP000796880">
    <property type="component" value="Unassembled WGS sequence"/>
</dbReference>
<dbReference type="PANTHER" id="PTHR13448">
    <property type="entry name" value="TRANSMEMBRANE PROTEIN 214"/>
    <property type="match status" value="1"/>
</dbReference>